<feature type="compositionally biased region" description="Basic and acidic residues" evidence="11">
    <location>
        <begin position="506"/>
        <end position="521"/>
    </location>
</feature>
<feature type="transmembrane region" description="Helical" evidence="12">
    <location>
        <begin position="346"/>
        <end position="371"/>
    </location>
</feature>
<feature type="transmembrane region" description="Helical" evidence="12">
    <location>
        <begin position="293"/>
        <end position="314"/>
    </location>
</feature>
<evidence type="ECO:0000256" key="10">
    <source>
        <dbReference type="ARBA" id="ARBA00023201"/>
    </source>
</evidence>
<accession>A0A642UQ76</accession>
<evidence type="ECO:0000256" key="1">
    <source>
        <dbReference type="ARBA" id="ARBA00004141"/>
    </source>
</evidence>
<keyword evidence="7" id="KW-0915">Sodium</keyword>
<dbReference type="GO" id="GO:0005886">
    <property type="term" value="C:plasma membrane"/>
    <property type="evidence" value="ECO:0007669"/>
    <property type="project" value="InterPro"/>
</dbReference>
<dbReference type="GeneID" id="54781165"/>
<comment type="similarity">
    <text evidence="2">Belongs to the fungal Na(+)/H(+) exchanger family.</text>
</comment>
<evidence type="ECO:0000256" key="5">
    <source>
        <dbReference type="ARBA" id="ARBA00022692"/>
    </source>
</evidence>
<name>A0A642UQ76_DIURU</name>
<evidence type="ECO:0000256" key="6">
    <source>
        <dbReference type="ARBA" id="ARBA00022989"/>
    </source>
</evidence>
<dbReference type="InterPro" id="IPR013928">
    <property type="entry name" value="Cation/H_antiporter_C"/>
</dbReference>
<dbReference type="InterPro" id="IPR004712">
    <property type="entry name" value="Na+/H+_antiporter_fungi"/>
</dbReference>
<protein>
    <recommendedName>
        <fullName evidence="17">Cation/H+ exchanger domain-containing protein</fullName>
    </recommendedName>
</protein>
<feature type="transmembrane region" description="Helical" evidence="12">
    <location>
        <begin position="34"/>
        <end position="57"/>
    </location>
</feature>
<keyword evidence="6 12" id="KW-1133">Transmembrane helix</keyword>
<evidence type="ECO:0000256" key="2">
    <source>
        <dbReference type="ARBA" id="ARBA00005248"/>
    </source>
</evidence>
<keyword evidence="8" id="KW-0406">Ion transport</keyword>
<evidence type="ECO:0000256" key="3">
    <source>
        <dbReference type="ARBA" id="ARBA00022448"/>
    </source>
</evidence>
<evidence type="ECO:0000256" key="7">
    <source>
        <dbReference type="ARBA" id="ARBA00023053"/>
    </source>
</evidence>
<keyword evidence="9 12" id="KW-0472">Membrane</keyword>
<dbReference type="Pfam" id="PF00999">
    <property type="entry name" value="Na_H_Exchanger"/>
    <property type="match status" value="1"/>
</dbReference>
<gene>
    <name evidence="15" type="ORF">DIURU_002514</name>
</gene>
<dbReference type="PANTHER" id="PTHR31382:SF4">
    <property type="entry name" value="NA(+)_H(+) ANTIPORTER"/>
    <property type="match status" value="1"/>
</dbReference>
<dbReference type="Proteomes" id="UP000449547">
    <property type="component" value="Unassembled WGS sequence"/>
</dbReference>
<feature type="region of interest" description="Disordered" evidence="11">
    <location>
        <begin position="444"/>
        <end position="547"/>
    </location>
</feature>
<feature type="region of interest" description="Disordered" evidence="11">
    <location>
        <begin position="766"/>
        <end position="832"/>
    </location>
</feature>
<evidence type="ECO:0000313" key="15">
    <source>
        <dbReference type="EMBL" id="KAA8903227.1"/>
    </source>
</evidence>
<feature type="domain" description="Alkali metal cation/H+ antiporter Nha1 C-terminal" evidence="14">
    <location>
        <begin position="780"/>
        <end position="830"/>
    </location>
</feature>
<dbReference type="GO" id="GO:0030007">
    <property type="term" value="P:intracellular potassium ion homeostasis"/>
    <property type="evidence" value="ECO:0007669"/>
    <property type="project" value="TreeGrafter"/>
</dbReference>
<feature type="transmembrane region" description="Helical" evidence="12">
    <location>
        <begin position="259"/>
        <end position="281"/>
    </location>
</feature>
<feature type="transmembrane region" description="Helical" evidence="12">
    <location>
        <begin position="177"/>
        <end position="197"/>
    </location>
</feature>
<evidence type="ECO:0000259" key="14">
    <source>
        <dbReference type="Pfam" id="PF08619"/>
    </source>
</evidence>
<reference evidence="15 16" key="1">
    <citation type="submission" date="2019-07" db="EMBL/GenBank/DDBJ databases">
        <title>Genome assembly of two rare yeast pathogens: Diutina rugosa and Trichomonascus ciferrii.</title>
        <authorList>
            <person name="Mixao V."/>
            <person name="Saus E."/>
            <person name="Hansen A."/>
            <person name="Lass-Flor C."/>
            <person name="Gabaldon T."/>
        </authorList>
    </citation>
    <scope>NUCLEOTIDE SEQUENCE [LARGE SCALE GENOMIC DNA]</scope>
    <source>
        <strain evidence="15 16">CBS 613</strain>
    </source>
</reference>
<feature type="compositionally biased region" description="Basic and acidic residues" evidence="11">
    <location>
        <begin position="475"/>
        <end position="490"/>
    </location>
</feature>
<feature type="compositionally biased region" description="Basic residues" evidence="11">
    <location>
        <begin position="460"/>
        <end position="474"/>
    </location>
</feature>
<dbReference type="EMBL" id="SWFT01000070">
    <property type="protein sequence ID" value="KAA8903227.1"/>
    <property type="molecule type" value="Genomic_DNA"/>
</dbReference>
<keyword evidence="16" id="KW-1185">Reference proteome</keyword>
<keyword evidence="4" id="KW-0050">Antiport</keyword>
<evidence type="ECO:0000313" key="16">
    <source>
        <dbReference type="Proteomes" id="UP000449547"/>
    </source>
</evidence>
<dbReference type="Pfam" id="PF08619">
    <property type="entry name" value="Nha1_C"/>
    <property type="match status" value="2"/>
</dbReference>
<comment type="subcellular location">
    <subcellularLocation>
        <location evidence="1">Membrane</location>
        <topology evidence="1">Multi-pass membrane protein</topology>
    </subcellularLocation>
</comment>
<feature type="transmembrane region" description="Helical" evidence="12">
    <location>
        <begin position="110"/>
        <end position="127"/>
    </location>
</feature>
<dbReference type="GO" id="GO:0120029">
    <property type="term" value="P:proton export across plasma membrane"/>
    <property type="evidence" value="ECO:0007669"/>
    <property type="project" value="InterPro"/>
</dbReference>
<dbReference type="GO" id="GO:0036376">
    <property type="term" value="P:sodium ion export across plasma membrane"/>
    <property type="evidence" value="ECO:0007669"/>
    <property type="project" value="InterPro"/>
</dbReference>
<sequence length="832" mass="92170">MITLEICRLVLCIQIVAVAVELPKKYMLKHWLSVSILLLPVMTVGWLVVGTFIYIVIPGFHFTDGLLVSACVTATDPVLAAAVVGKGKFAERVPGHLRNLLTAESGCNDGMAFPFIFLSLNLILYSGQAGEIVKNWFCLTILWECGFGIVLGVVIGYSMRKLIYWAEVYKLIDRQSFLAFFVFLAFVCAGFGSILGIDDLLCSFAAGTAFGWNGEFARKTEESHVSTVIDLLLNLSFFVYFGAIVPWQSFNDGSLGLNVWRLIIIAIVIIFLRRIPAVLAMKPFTPDIKSWREALFCGHFGPIGVGAIFAAILARKDLEAHYTEEETPLAQLPNPDFPHYQLIACIWPIVCFIVVTSIIVHGSSVAVLALGKKLNRMAITMTFTTTNTKDGGNSHWMDRLKGLESVATNFSLHRVDSQGMSIIDEKQHPEEAAPDYDYDAEGEMQLPETSGVKVRPAGGAKRKRKHKKKRRHHLETHDGEETITSRRKPEVQTLQLGRSTPGDASEESRTQVDSESTHEAGDAVVDDNLASPDGEVPQLHIDPADIPPEIHDALEHDQVPHQAYKEGDNIIIEDQDGEIIDQIKVDSPDRPPRSPPPRHSRRSSLASLTSNLTQSRSRDSNDVSIHSMDSLVQKMSHYSAVPSDSETTVPESPLKRLASHTKRAFVRKDDPHRRQLFAHQIDNLILIENEDGEIIRRYRVNRRPQVNPTGGRARSGTFRHVTDWALGRKTQASDEVWTEELPPQTMTSTDGIAADPHLEAKLNKAFGGSSTVQRPPSAVRRGSAMPSSSAAPAAASNTVPPAERESSVERRRRLQALGELPTKKTRDDEEEE</sequence>
<feature type="compositionally biased region" description="Low complexity" evidence="11">
    <location>
        <begin position="783"/>
        <end position="801"/>
    </location>
</feature>
<feature type="region of interest" description="Disordered" evidence="11">
    <location>
        <begin position="639"/>
        <end position="662"/>
    </location>
</feature>
<dbReference type="GO" id="GO:0015385">
    <property type="term" value="F:sodium:proton antiporter activity"/>
    <property type="evidence" value="ECO:0007669"/>
    <property type="project" value="InterPro"/>
</dbReference>
<dbReference type="PANTHER" id="PTHR31382">
    <property type="entry name" value="NA(+)/H(+) ANTIPORTER"/>
    <property type="match status" value="1"/>
</dbReference>
<feature type="region of interest" description="Disordered" evidence="11">
    <location>
        <begin position="584"/>
        <end position="624"/>
    </location>
</feature>
<evidence type="ECO:0000256" key="11">
    <source>
        <dbReference type="SAM" id="MobiDB-lite"/>
    </source>
</evidence>
<evidence type="ECO:0000256" key="12">
    <source>
        <dbReference type="SAM" id="Phobius"/>
    </source>
</evidence>
<proteinExistence type="inferred from homology"/>
<evidence type="ECO:0000256" key="8">
    <source>
        <dbReference type="ARBA" id="ARBA00023065"/>
    </source>
</evidence>
<comment type="caution">
    <text evidence="15">The sequence shown here is derived from an EMBL/GenBank/DDBJ whole genome shotgun (WGS) entry which is preliminary data.</text>
</comment>
<keyword evidence="3" id="KW-0813">Transport</keyword>
<dbReference type="OMA" id="RIPDIDY"/>
<evidence type="ECO:0000256" key="4">
    <source>
        <dbReference type="ARBA" id="ARBA00022449"/>
    </source>
</evidence>
<dbReference type="RefSeq" id="XP_034012680.1">
    <property type="nucleotide sequence ID" value="XM_034155174.1"/>
</dbReference>
<feature type="transmembrane region" description="Helical" evidence="12">
    <location>
        <begin position="228"/>
        <end position="247"/>
    </location>
</feature>
<dbReference type="GO" id="GO:0042391">
    <property type="term" value="P:regulation of membrane potential"/>
    <property type="evidence" value="ECO:0007669"/>
    <property type="project" value="InterPro"/>
</dbReference>
<feature type="compositionally biased region" description="Basic and acidic residues" evidence="11">
    <location>
        <begin position="821"/>
        <end position="832"/>
    </location>
</feature>
<feature type="transmembrane region" description="Helical" evidence="12">
    <location>
        <begin position="136"/>
        <end position="157"/>
    </location>
</feature>
<keyword evidence="10" id="KW-0739">Sodium transport</keyword>
<keyword evidence="5 12" id="KW-0812">Transmembrane</keyword>
<evidence type="ECO:0000256" key="9">
    <source>
        <dbReference type="ARBA" id="ARBA00023136"/>
    </source>
</evidence>
<organism evidence="15 16">
    <name type="scientific">Diutina rugosa</name>
    <name type="common">Yeast</name>
    <name type="synonym">Candida rugosa</name>
    <dbReference type="NCBI Taxonomy" id="5481"/>
    <lineage>
        <taxon>Eukaryota</taxon>
        <taxon>Fungi</taxon>
        <taxon>Dikarya</taxon>
        <taxon>Ascomycota</taxon>
        <taxon>Saccharomycotina</taxon>
        <taxon>Pichiomycetes</taxon>
        <taxon>Debaryomycetaceae</taxon>
        <taxon>Diutina</taxon>
    </lineage>
</organism>
<evidence type="ECO:0000259" key="13">
    <source>
        <dbReference type="Pfam" id="PF00999"/>
    </source>
</evidence>
<dbReference type="VEuPathDB" id="FungiDB:DIURU_002514"/>
<dbReference type="OrthoDB" id="5327978at2759"/>
<dbReference type="AlphaFoldDB" id="A0A642UQ76"/>
<feature type="domain" description="Alkali metal cation/H+ antiporter Nha1 C-terminal" evidence="14">
    <location>
        <begin position="396"/>
        <end position="732"/>
    </location>
</feature>
<dbReference type="InterPro" id="IPR006153">
    <property type="entry name" value="Cation/H_exchanger_TM"/>
</dbReference>
<feature type="domain" description="Cation/H+ exchanger transmembrane" evidence="13">
    <location>
        <begin position="4"/>
        <end position="369"/>
    </location>
</feature>
<evidence type="ECO:0008006" key="17">
    <source>
        <dbReference type="Google" id="ProtNLM"/>
    </source>
</evidence>
<feature type="compositionally biased region" description="Polar residues" evidence="11">
    <location>
        <begin position="605"/>
        <end position="615"/>
    </location>
</feature>